<evidence type="ECO:0000256" key="3">
    <source>
        <dbReference type="ARBA" id="ARBA00008704"/>
    </source>
</evidence>
<dbReference type="InterPro" id="IPR017375">
    <property type="entry name" value="PEX12"/>
</dbReference>
<evidence type="ECO:0000256" key="17">
    <source>
        <dbReference type="PROSITE-ProRule" id="PRU00175"/>
    </source>
</evidence>
<dbReference type="SMART" id="SM00184">
    <property type="entry name" value="RING"/>
    <property type="match status" value="1"/>
</dbReference>
<comment type="function">
    <text evidence="16">Component of a retrotranslocation channel required for peroxisome organization by mediating export of the PEX5 receptor from peroxisomes to the cytosol, thereby promoting PEX5 recycling.</text>
</comment>
<dbReference type="InterPro" id="IPR001841">
    <property type="entry name" value="Znf_RING"/>
</dbReference>
<feature type="domain" description="RING-type" evidence="18">
    <location>
        <begin position="336"/>
        <end position="372"/>
    </location>
</feature>
<evidence type="ECO:0000256" key="6">
    <source>
        <dbReference type="ARBA" id="ARBA00022692"/>
    </source>
</evidence>
<dbReference type="GO" id="GO:0016562">
    <property type="term" value="P:protein import into peroxisome matrix, receptor recycling"/>
    <property type="evidence" value="ECO:0007669"/>
    <property type="project" value="UniProtKB-ARBA"/>
</dbReference>
<dbReference type="OMA" id="QHYLARC"/>
<evidence type="ECO:0000313" key="20">
    <source>
        <dbReference type="Proteomes" id="UP000070444"/>
    </source>
</evidence>
<keyword evidence="8 17" id="KW-0863">Zinc-finger</keyword>
<dbReference type="Gene3D" id="3.30.40.10">
    <property type="entry name" value="Zinc/RING finger domain, C3HC4 (zinc finger)"/>
    <property type="match status" value="1"/>
</dbReference>
<evidence type="ECO:0000256" key="16">
    <source>
        <dbReference type="PIRNR" id="PIRNR038074"/>
    </source>
</evidence>
<dbReference type="PANTHER" id="PTHR12888:SF0">
    <property type="entry name" value="PEROXISOME ASSEMBLY PROTEIN 12"/>
    <property type="match status" value="1"/>
</dbReference>
<dbReference type="OrthoDB" id="107372at2759"/>
<keyword evidence="10" id="KW-0653">Protein transport</keyword>
<evidence type="ECO:0000256" key="9">
    <source>
        <dbReference type="ARBA" id="ARBA00022833"/>
    </source>
</evidence>
<dbReference type="GO" id="GO:0008270">
    <property type="term" value="F:zinc ion binding"/>
    <property type="evidence" value="ECO:0007669"/>
    <property type="project" value="UniProtKB-KW"/>
</dbReference>
<comment type="subcellular location">
    <subcellularLocation>
        <location evidence="1">Peroxisome membrane</location>
        <topology evidence="1">Multi-pass membrane protein</topology>
    </subcellularLocation>
</comment>
<keyword evidence="12 16" id="KW-0472">Membrane</keyword>
<protein>
    <recommendedName>
        <fullName evidence="4 16">Peroxisome assembly protein 12</fullName>
    </recommendedName>
    <alternativeName>
        <fullName evidence="14 16">Peroxin-12</fullName>
    </alternativeName>
</protein>
<evidence type="ECO:0000256" key="15">
    <source>
        <dbReference type="ARBA" id="ARBA00034505"/>
    </source>
</evidence>
<dbReference type="Pfam" id="PF04757">
    <property type="entry name" value="Pex2_Pex12"/>
    <property type="match status" value="1"/>
</dbReference>
<dbReference type="InterPro" id="IPR013083">
    <property type="entry name" value="Znf_RING/FYVE/PHD"/>
</dbReference>
<dbReference type="STRING" id="796925.A0A137NZ38"/>
<sequence length="391" mass="45678">MEFMTSLGSLGSDPLKPSIFEYVSQKKLNVLFNPALKYILTIYAQRYPRTLLKLLNYYEEFYLGLNFIIQKHYLELWNATFSESFYGLRRLRITSTNSAEASGKTKAPDLTNREKWLSLLVEVGGPYIKCKLDQAYEAASGGLASQLFGDAFDSDDEEEDEYEDYSSNENLSRKEYFQKLLGRLMKVLKKIFVKVYPYLHMVINLTELGYQIGYLYNHSKYPSPFYHVLNLMVRRMTMDDMKYQYEKSQLKSNIPTHRQLSRPQLLIHIMAQLLGKLVDILKVALPMSIFFFKFVEWWYSSPHSQQSNLLPALNEPPAPLPPHPKGLQLPKDASLCPLCLRQRTNPTIIPSGYVFCYPCIYSYLEEFSRCPVTWSQTKQKQLRRIYFSTQF</sequence>
<evidence type="ECO:0000256" key="2">
    <source>
        <dbReference type="ARBA" id="ARBA00004906"/>
    </source>
</evidence>
<dbReference type="GO" id="GO:0005778">
    <property type="term" value="C:peroxisomal membrane"/>
    <property type="evidence" value="ECO:0007669"/>
    <property type="project" value="UniProtKB-SubCell"/>
</dbReference>
<evidence type="ECO:0000313" key="19">
    <source>
        <dbReference type="EMBL" id="KXN68076.1"/>
    </source>
</evidence>
<dbReference type="SUPFAM" id="SSF57850">
    <property type="entry name" value="RING/U-box"/>
    <property type="match status" value="1"/>
</dbReference>
<keyword evidence="6" id="KW-0812">Transmembrane</keyword>
<evidence type="ECO:0000256" key="10">
    <source>
        <dbReference type="ARBA" id="ARBA00022927"/>
    </source>
</evidence>
<evidence type="ECO:0000256" key="11">
    <source>
        <dbReference type="ARBA" id="ARBA00022989"/>
    </source>
</evidence>
<dbReference type="GO" id="GO:1990429">
    <property type="term" value="C:peroxisomal importomer complex"/>
    <property type="evidence" value="ECO:0007669"/>
    <property type="project" value="TreeGrafter"/>
</dbReference>
<evidence type="ECO:0000256" key="7">
    <source>
        <dbReference type="ARBA" id="ARBA00022723"/>
    </source>
</evidence>
<evidence type="ECO:0000256" key="1">
    <source>
        <dbReference type="ARBA" id="ARBA00004585"/>
    </source>
</evidence>
<organism evidence="19 20">
    <name type="scientific">Conidiobolus coronatus (strain ATCC 28846 / CBS 209.66 / NRRL 28638)</name>
    <name type="common">Delacroixia coronata</name>
    <dbReference type="NCBI Taxonomy" id="796925"/>
    <lineage>
        <taxon>Eukaryota</taxon>
        <taxon>Fungi</taxon>
        <taxon>Fungi incertae sedis</taxon>
        <taxon>Zoopagomycota</taxon>
        <taxon>Entomophthoromycotina</taxon>
        <taxon>Entomophthoromycetes</taxon>
        <taxon>Entomophthorales</taxon>
        <taxon>Ancylistaceae</taxon>
        <taxon>Conidiobolus</taxon>
    </lineage>
</organism>
<comment type="similarity">
    <text evidence="3 16">Belongs to the pex2/pex10/pex12 family.</text>
</comment>
<evidence type="ECO:0000259" key="18">
    <source>
        <dbReference type="PROSITE" id="PS50089"/>
    </source>
</evidence>
<dbReference type="PIRSF" id="PIRSF038074">
    <property type="entry name" value="Peroxisome_assembly_p12"/>
    <property type="match status" value="1"/>
</dbReference>
<dbReference type="Proteomes" id="UP000070444">
    <property type="component" value="Unassembled WGS sequence"/>
</dbReference>
<reference evidence="19 20" key="1">
    <citation type="journal article" date="2015" name="Genome Biol. Evol.">
        <title>Phylogenomic analyses indicate that early fungi evolved digesting cell walls of algal ancestors of land plants.</title>
        <authorList>
            <person name="Chang Y."/>
            <person name="Wang S."/>
            <person name="Sekimoto S."/>
            <person name="Aerts A.L."/>
            <person name="Choi C."/>
            <person name="Clum A."/>
            <person name="LaButti K.M."/>
            <person name="Lindquist E.A."/>
            <person name="Yee Ngan C."/>
            <person name="Ohm R.A."/>
            <person name="Salamov A.A."/>
            <person name="Grigoriev I.V."/>
            <person name="Spatafora J.W."/>
            <person name="Berbee M.L."/>
        </authorList>
    </citation>
    <scope>NUCLEOTIDE SEQUENCE [LARGE SCALE GENOMIC DNA]</scope>
    <source>
        <strain evidence="19 20">NRRL 28638</strain>
    </source>
</reference>
<comment type="subunit">
    <text evidence="15">Component of the PEX2-PEX10-PEX12 retrotranslocation channel, composed of PEX2, PEX10 and PEX12.</text>
</comment>
<keyword evidence="13 16" id="KW-0576">Peroxisome</keyword>
<dbReference type="AlphaFoldDB" id="A0A137NZ38"/>
<dbReference type="CDD" id="cd16451">
    <property type="entry name" value="mRING_PEX12"/>
    <property type="match status" value="1"/>
</dbReference>
<keyword evidence="11" id="KW-1133">Transmembrane helix</keyword>
<dbReference type="EMBL" id="KQ964597">
    <property type="protein sequence ID" value="KXN68076.1"/>
    <property type="molecule type" value="Genomic_DNA"/>
</dbReference>
<proteinExistence type="inferred from homology"/>
<dbReference type="InterPro" id="IPR006845">
    <property type="entry name" value="Pex_N"/>
</dbReference>
<evidence type="ECO:0000256" key="14">
    <source>
        <dbReference type="ARBA" id="ARBA00029692"/>
    </source>
</evidence>
<dbReference type="GO" id="GO:0006513">
    <property type="term" value="P:protein monoubiquitination"/>
    <property type="evidence" value="ECO:0007669"/>
    <property type="project" value="TreeGrafter"/>
</dbReference>
<gene>
    <name evidence="19" type="ORF">CONCODRAFT_19234</name>
</gene>
<evidence type="ECO:0000256" key="8">
    <source>
        <dbReference type="ARBA" id="ARBA00022771"/>
    </source>
</evidence>
<dbReference type="Pfam" id="PF13923">
    <property type="entry name" value="zf-C3HC4_2"/>
    <property type="match status" value="1"/>
</dbReference>
<dbReference type="PANTHER" id="PTHR12888">
    <property type="entry name" value="PEROXISOME ASSEMBLY PROTEIN 12 PEROXIN-12"/>
    <property type="match status" value="1"/>
</dbReference>
<keyword evidence="7" id="KW-0479">Metal-binding</keyword>
<keyword evidence="20" id="KW-1185">Reference proteome</keyword>
<evidence type="ECO:0000256" key="12">
    <source>
        <dbReference type="ARBA" id="ARBA00023136"/>
    </source>
</evidence>
<evidence type="ECO:0000256" key="4">
    <source>
        <dbReference type="ARBA" id="ARBA00018980"/>
    </source>
</evidence>
<evidence type="ECO:0000256" key="5">
    <source>
        <dbReference type="ARBA" id="ARBA00022448"/>
    </source>
</evidence>
<evidence type="ECO:0000256" key="13">
    <source>
        <dbReference type="ARBA" id="ARBA00023140"/>
    </source>
</evidence>
<keyword evidence="5" id="KW-0813">Transport</keyword>
<comment type="pathway">
    <text evidence="2">Protein modification; protein ubiquitination.</text>
</comment>
<name>A0A137NZ38_CONC2</name>
<keyword evidence="9" id="KW-0862">Zinc</keyword>
<dbReference type="GO" id="GO:0004842">
    <property type="term" value="F:ubiquitin-protein transferase activity"/>
    <property type="evidence" value="ECO:0007669"/>
    <property type="project" value="TreeGrafter"/>
</dbReference>
<accession>A0A137NZ38</accession>
<dbReference type="PROSITE" id="PS50089">
    <property type="entry name" value="ZF_RING_2"/>
    <property type="match status" value="1"/>
</dbReference>